<name>A0A0U3H907_9CREN</name>
<evidence type="ECO:0000256" key="5">
    <source>
        <dbReference type="PIRSR" id="PIRSR602129-50"/>
    </source>
</evidence>
<comment type="cofactor">
    <cofactor evidence="1 5 6">
        <name>pyridoxal 5'-phosphate</name>
        <dbReference type="ChEBI" id="CHEBI:597326"/>
    </cofactor>
</comment>
<evidence type="ECO:0000256" key="6">
    <source>
        <dbReference type="RuleBase" id="RU000382"/>
    </source>
</evidence>
<dbReference type="OrthoDB" id="56891at2157"/>
<dbReference type="Proteomes" id="UP000060043">
    <property type="component" value="Chromosome"/>
</dbReference>
<dbReference type="Proteomes" id="UP000065473">
    <property type="component" value="Chromosome"/>
</dbReference>
<gene>
    <name evidence="7" type="ORF">ATY89_01185</name>
    <name evidence="8" type="ORF">ATZ20_04220</name>
</gene>
<accession>A0A0U3H907</accession>
<dbReference type="GO" id="GO:0019752">
    <property type="term" value="P:carboxylic acid metabolic process"/>
    <property type="evidence" value="ECO:0007669"/>
    <property type="project" value="InterPro"/>
</dbReference>
<dbReference type="Gene3D" id="3.90.1150.10">
    <property type="entry name" value="Aspartate Aminotransferase, domain 1"/>
    <property type="match status" value="1"/>
</dbReference>
<evidence type="ECO:0000256" key="2">
    <source>
        <dbReference type="ARBA" id="ARBA00022898"/>
    </source>
</evidence>
<protein>
    <submittedName>
        <fullName evidence="8">Decarboxylase</fullName>
    </submittedName>
</protein>
<evidence type="ECO:0000313" key="7">
    <source>
        <dbReference type="EMBL" id="ALU28705.1"/>
    </source>
</evidence>
<dbReference type="GO" id="GO:0016830">
    <property type="term" value="F:carbon-carbon lyase activity"/>
    <property type="evidence" value="ECO:0007669"/>
    <property type="project" value="InterPro"/>
</dbReference>
<evidence type="ECO:0000256" key="1">
    <source>
        <dbReference type="ARBA" id="ARBA00001933"/>
    </source>
</evidence>
<dbReference type="PaxDb" id="1435377-SUSAZ_04905"/>
<evidence type="ECO:0000313" key="9">
    <source>
        <dbReference type="Proteomes" id="UP000060043"/>
    </source>
</evidence>
<dbReference type="EMBL" id="CP013694">
    <property type="protein sequence ID" value="ALU28705.1"/>
    <property type="molecule type" value="Genomic_DNA"/>
</dbReference>
<dbReference type="GeneID" id="14551566"/>
<proteinExistence type="inferred from homology"/>
<evidence type="ECO:0000313" key="8">
    <source>
        <dbReference type="EMBL" id="ALU31423.1"/>
    </source>
</evidence>
<dbReference type="SUPFAM" id="SSF53383">
    <property type="entry name" value="PLP-dependent transferases"/>
    <property type="match status" value="1"/>
</dbReference>
<dbReference type="EMBL" id="CP013695">
    <property type="protein sequence ID" value="ALU31423.1"/>
    <property type="molecule type" value="Genomic_DNA"/>
</dbReference>
<dbReference type="PANTHER" id="PTHR42735">
    <property type="match status" value="1"/>
</dbReference>
<organism evidence="8 9">
    <name type="scientific">Sulfolobus acidocaldarius</name>
    <dbReference type="NCBI Taxonomy" id="2285"/>
    <lineage>
        <taxon>Archaea</taxon>
        <taxon>Thermoproteota</taxon>
        <taxon>Thermoprotei</taxon>
        <taxon>Sulfolobales</taxon>
        <taxon>Sulfolobaceae</taxon>
        <taxon>Sulfolobus</taxon>
    </lineage>
</organism>
<evidence type="ECO:0000256" key="4">
    <source>
        <dbReference type="ARBA" id="ARBA00038302"/>
    </source>
</evidence>
<dbReference type="Gene3D" id="3.40.640.10">
    <property type="entry name" value="Type I PLP-dependent aspartate aminotransferase-like (Major domain)"/>
    <property type="match status" value="1"/>
</dbReference>
<sequence>MKAFPDKPLSKQDIYEIAKTYSRNDNEPLSGRMWGHIYSLGLPEDVIEVSMTLYNQFINKTMLDFTVYPSVLRFENDIIAMASSLLGGNEETVGNFTFGGTESIMVATKSARDYFLKRHSSVIPEILLPVTAHPAFNKASDYLGMKVTPVKIDPERTTVDLEDLKSKLKENTAMIVASAPNYPFGTIDDVKALSEIAQDKKLWLHVDSCIGGFLLPFLRDLGEPIPPFDLSLEGVTSISADLHKYGYAPRGASVVLFRNSSYREGSIFVMSRWPGYPIVNTSVLSTRSAGPLAAAWGIIHGLGKDGYRKLANRILNTRIKLTNELPKMGYRILGKPLGGIVSFTSEEFNLAELPTLMKGWFIQYQPGSRILGFPKSIHLTIAPGHDKVVDEFLRDLERATIELRGKRLTLPPLQDFNDLQSIARALGIEEGKLPSNPTLINELMHEMPPELVENVLKLVINEYVFRPSRS</sequence>
<evidence type="ECO:0000313" key="10">
    <source>
        <dbReference type="Proteomes" id="UP000065473"/>
    </source>
</evidence>
<evidence type="ECO:0000256" key="3">
    <source>
        <dbReference type="ARBA" id="ARBA00023239"/>
    </source>
</evidence>
<keyword evidence="3 6" id="KW-0456">Lyase</keyword>
<feature type="modified residue" description="N6-(pyridoxal phosphate)lysine" evidence="5">
    <location>
        <position position="244"/>
    </location>
</feature>
<dbReference type="InterPro" id="IPR015421">
    <property type="entry name" value="PyrdxlP-dep_Trfase_major"/>
</dbReference>
<dbReference type="InterPro" id="IPR002129">
    <property type="entry name" value="PyrdxlP-dep_de-COase"/>
</dbReference>
<reference evidence="9 10" key="1">
    <citation type="submission" date="2015-12" db="EMBL/GenBank/DDBJ databases">
        <title>A stable core within a dynamic pangenome in Sulfolobus acidocaldarius.</title>
        <authorList>
            <person name="Anderson R."/>
            <person name="Kouris A."/>
            <person name="Seward C."/>
            <person name="Campbell K."/>
            <person name="Whitaker R."/>
        </authorList>
    </citation>
    <scope>NUCLEOTIDE SEQUENCE [LARGE SCALE GENOMIC DNA]</scope>
    <source>
        <strain evidence="7 10">GG12-C01-09</strain>
        <strain evidence="8 9">NG05B_CO5_07</strain>
    </source>
</reference>
<dbReference type="OMA" id="FKDHQFT"/>
<comment type="similarity">
    <text evidence="4">Belongs to the group II decarboxylase family. Sphingosine-1-phosphate lyase subfamily.</text>
</comment>
<dbReference type="PANTHER" id="PTHR42735:SF6">
    <property type="entry name" value="SPHINGOSINE-1-PHOSPHATE LYASE 1"/>
    <property type="match status" value="1"/>
</dbReference>
<dbReference type="InterPro" id="IPR015422">
    <property type="entry name" value="PyrdxlP-dep_Trfase_small"/>
</dbReference>
<keyword evidence="2 5" id="KW-0663">Pyridoxal phosphate</keyword>
<dbReference type="STRING" id="1435377.SUSAZ_04905"/>
<dbReference type="InterPro" id="IPR050477">
    <property type="entry name" value="GrpII_AminoAcid_Decarb"/>
</dbReference>
<dbReference type="Pfam" id="PF00282">
    <property type="entry name" value="Pyridoxal_deC"/>
    <property type="match status" value="1"/>
</dbReference>
<dbReference type="GO" id="GO:0030170">
    <property type="term" value="F:pyridoxal phosphate binding"/>
    <property type="evidence" value="ECO:0007669"/>
    <property type="project" value="InterPro"/>
</dbReference>
<dbReference type="InterPro" id="IPR015424">
    <property type="entry name" value="PyrdxlP-dep_Trfase"/>
</dbReference>
<dbReference type="RefSeq" id="WP_011277916.1">
    <property type="nucleotide sequence ID" value="NZ_BHWZ01000002.1"/>
</dbReference>
<dbReference type="AlphaFoldDB" id="A0A0U3H907"/>